<evidence type="ECO:0000256" key="1">
    <source>
        <dbReference type="ARBA" id="ARBA00023015"/>
    </source>
</evidence>
<dbReference type="AlphaFoldDB" id="E6SU24"/>
<protein>
    <submittedName>
        <fullName evidence="5">Transcriptional regulator, AraC family</fullName>
    </submittedName>
</protein>
<sequence>MLVMNEIMKIDTVQQYNDYFGIETCHPLVSVIEGKQAKPLRFCKKLYNVYAVLLKDTDCGNLRYGQSIYDYQQGAMLFLAPGQVMGSEDDGLLHQSEGWVLVFHPEFLRGTPLINTIRDYTYFLYNANEALHLSDQERRMVIECMEKIRAELQHPIDKHSKSLIMDNVKLLLDYSIRFYDRQFITRENANHDILTRFENLLDEYFSSATLTREGMPSVQYCADKLCLSANYFSDLCRKETGMSALKHIQQKMFDVAKEQVFNTSKSISEISYDLGFPYPQHFSRWFKKIAGCTPNGYRQEQSN</sequence>
<keyword evidence="2" id="KW-0238">DNA-binding</keyword>
<keyword evidence="3" id="KW-0804">Transcription</keyword>
<reference key="1">
    <citation type="submission" date="2010-11" db="EMBL/GenBank/DDBJ databases">
        <title>The complete genome of Bacteroides helcogenes P 36-108.</title>
        <authorList>
            <consortium name="US DOE Joint Genome Institute (JGI-PGF)"/>
            <person name="Lucas S."/>
            <person name="Copeland A."/>
            <person name="Lapidus A."/>
            <person name="Bruce D."/>
            <person name="Goodwin L."/>
            <person name="Pitluck S."/>
            <person name="Kyrpides N."/>
            <person name="Mavromatis K."/>
            <person name="Ivanova N."/>
            <person name="Zeytun A."/>
            <person name="Brettin T."/>
            <person name="Detter J.C."/>
            <person name="Tapia R."/>
            <person name="Han C."/>
            <person name="Land M."/>
            <person name="Hauser L."/>
            <person name="Markowitz V."/>
            <person name="Cheng J.-F."/>
            <person name="Hugenholtz P."/>
            <person name="Woyke T."/>
            <person name="Wu D."/>
            <person name="Gronow S."/>
            <person name="Wellnitz S."/>
            <person name="Brambilla E."/>
            <person name="Klenk H.-P."/>
            <person name="Eisen J.A."/>
        </authorList>
    </citation>
    <scope>NUCLEOTIDE SEQUENCE</scope>
    <source>
        <strain>P 36-108</strain>
    </source>
</reference>
<dbReference type="KEGG" id="bhl:Bache_1319"/>
<evidence type="ECO:0000259" key="4">
    <source>
        <dbReference type="PROSITE" id="PS01124"/>
    </source>
</evidence>
<dbReference type="HOGENOM" id="CLU_000445_88_11_10"/>
<dbReference type="Pfam" id="PF12833">
    <property type="entry name" value="HTH_18"/>
    <property type="match status" value="1"/>
</dbReference>
<evidence type="ECO:0000313" key="5">
    <source>
        <dbReference type="EMBL" id="ADV43325.1"/>
    </source>
</evidence>
<dbReference type="PANTHER" id="PTHR43280">
    <property type="entry name" value="ARAC-FAMILY TRANSCRIPTIONAL REGULATOR"/>
    <property type="match status" value="1"/>
</dbReference>
<dbReference type="GO" id="GO:0003700">
    <property type="term" value="F:DNA-binding transcription factor activity"/>
    <property type="evidence" value="ECO:0007669"/>
    <property type="project" value="InterPro"/>
</dbReference>
<reference evidence="5 6" key="2">
    <citation type="journal article" date="2011" name="Stand. Genomic Sci.">
        <title>Complete genome sequence of Bacteroides helcogenes type strain (P 36-108).</title>
        <authorList>
            <person name="Pati A."/>
            <person name="Gronow S."/>
            <person name="Zeytun A."/>
            <person name="Lapidus A."/>
            <person name="Nolan M."/>
            <person name="Hammon N."/>
            <person name="Deshpande S."/>
            <person name="Cheng J.F."/>
            <person name="Tapia R."/>
            <person name="Han C."/>
            <person name="Goodwin L."/>
            <person name="Pitluck S."/>
            <person name="Liolios K."/>
            <person name="Pagani I."/>
            <person name="Ivanova N."/>
            <person name="Mavromatis K."/>
            <person name="Chen A."/>
            <person name="Palaniappan K."/>
            <person name="Land M."/>
            <person name="Hauser L."/>
            <person name="Chang Y.J."/>
            <person name="Jeffries C.D."/>
            <person name="Detter J.C."/>
            <person name="Brambilla E."/>
            <person name="Rohde M."/>
            <person name="Goker M."/>
            <person name="Woyke T."/>
            <person name="Bristow J."/>
            <person name="Eisen J.A."/>
            <person name="Markowitz V."/>
            <person name="Hugenholtz P."/>
            <person name="Kyrpides N.C."/>
            <person name="Klenk H.P."/>
            <person name="Lucas S."/>
        </authorList>
    </citation>
    <scope>NUCLEOTIDE SEQUENCE [LARGE SCALE GENOMIC DNA]</scope>
    <source>
        <strain evidence="6">ATCC 35417 / DSM 20613 / JCM 6297 / CCUG 15421 / P 36-108</strain>
    </source>
</reference>
<dbReference type="Gene3D" id="1.10.10.60">
    <property type="entry name" value="Homeodomain-like"/>
    <property type="match status" value="1"/>
</dbReference>
<dbReference type="SMART" id="SM00342">
    <property type="entry name" value="HTH_ARAC"/>
    <property type="match status" value="1"/>
</dbReference>
<name>E6SU24_BACT6</name>
<keyword evidence="6" id="KW-1185">Reference proteome</keyword>
<dbReference type="PANTHER" id="PTHR43280:SF32">
    <property type="entry name" value="TRANSCRIPTIONAL REGULATORY PROTEIN"/>
    <property type="match status" value="1"/>
</dbReference>
<evidence type="ECO:0000256" key="2">
    <source>
        <dbReference type="ARBA" id="ARBA00023125"/>
    </source>
</evidence>
<dbReference type="STRING" id="693979.Bache_1319"/>
<dbReference type="PRINTS" id="PR00032">
    <property type="entry name" value="HTHARAC"/>
</dbReference>
<proteinExistence type="predicted"/>
<dbReference type="Proteomes" id="UP000008630">
    <property type="component" value="Chromosome"/>
</dbReference>
<dbReference type="SUPFAM" id="SSF46689">
    <property type="entry name" value="Homeodomain-like"/>
    <property type="match status" value="1"/>
</dbReference>
<organism evidence="5 6">
    <name type="scientific">Bacteroides helcogenes (strain ATCC 35417 / DSM 20613 / JCM 6297 / CCUG 15421 / P 36-108)</name>
    <dbReference type="NCBI Taxonomy" id="693979"/>
    <lineage>
        <taxon>Bacteria</taxon>
        <taxon>Pseudomonadati</taxon>
        <taxon>Bacteroidota</taxon>
        <taxon>Bacteroidia</taxon>
        <taxon>Bacteroidales</taxon>
        <taxon>Bacteroidaceae</taxon>
        <taxon>Bacteroides</taxon>
    </lineage>
</organism>
<evidence type="ECO:0000313" key="6">
    <source>
        <dbReference type="Proteomes" id="UP000008630"/>
    </source>
</evidence>
<dbReference type="InterPro" id="IPR009057">
    <property type="entry name" value="Homeodomain-like_sf"/>
</dbReference>
<dbReference type="eggNOG" id="COG2207">
    <property type="taxonomic scope" value="Bacteria"/>
</dbReference>
<dbReference type="PROSITE" id="PS01124">
    <property type="entry name" value="HTH_ARAC_FAMILY_2"/>
    <property type="match status" value="1"/>
</dbReference>
<dbReference type="EMBL" id="CP002352">
    <property type="protein sequence ID" value="ADV43325.1"/>
    <property type="molecule type" value="Genomic_DNA"/>
</dbReference>
<feature type="domain" description="HTH araC/xylS-type" evidence="4">
    <location>
        <begin position="195"/>
        <end position="300"/>
    </location>
</feature>
<evidence type="ECO:0000256" key="3">
    <source>
        <dbReference type="ARBA" id="ARBA00023163"/>
    </source>
</evidence>
<dbReference type="GO" id="GO:0043565">
    <property type="term" value="F:sequence-specific DNA binding"/>
    <property type="evidence" value="ECO:0007669"/>
    <property type="project" value="InterPro"/>
</dbReference>
<gene>
    <name evidence="5" type="ordered locus">Bache_1319</name>
</gene>
<dbReference type="InterPro" id="IPR020449">
    <property type="entry name" value="Tscrpt_reg_AraC-type_HTH"/>
</dbReference>
<keyword evidence="1" id="KW-0805">Transcription regulation</keyword>
<accession>E6SU24</accession>
<dbReference type="InterPro" id="IPR018060">
    <property type="entry name" value="HTH_AraC"/>
</dbReference>